<evidence type="ECO:0000259" key="1">
    <source>
        <dbReference type="Pfam" id="PF11716"/>
    </source>
</evidence>
<organism evidence="2 3">
    <name type="scientific">Spongiactinospora rosea</name>
    <dbReference type="NCBI Taxonomy" id="2248750"/>
    <lineage>
        <taxon>Bacteria</taxon>
        <taxon>Bacillati</taxon>
        <taxon>Actinomycetota</taxon>
        <taxon>Actinomycetes</taxon>
        <taxon>Streptosporangiales</taxon>
        <taxon>Streptosporangiaceae</taxon>
        <taxon>Spongiactinospora</taxon>
    </lineage>
</organism>
<evidence type="ECO:0000313" key="3">
    <source>
        <dbReference type="Proteomes" id="UP000253303"/>
    </source>
</evidence>
<dbReference type="Proteomes" id="UP000253303">
    <property type="component" value="Unassembled WGS sequence"/>
</dbReference>
<dbReference type="Gene3D" id="1.20.120.450">
    <property type="entry name" value="dinb family like domain"/>
    <property type="match status" value="1"/>
</dbReference>
<dbReference type="InterPro" id="IPR034660">
    <property type="entry name" value="DinB/YfiT-like"/>
</dbReference>
<dbReference type="OrthoDB" id="154293at2"/>
<reference evidence="2 3" key="1">
    <citation type="submission" date="2018-06" db="EMBL/GenBank/DDBJ databases">
        <title>Sphaerisporangium craniellae sp. nov., isolated from a marine sponge in the South China Sea.</title>
        <authorList>
            <person name="Li L."/>
        </authorList>
    </citation>
    <scope>NUCLEOTIDE SEQUENCE [LARGE SCALE GENOMIC DNA]</scope>
    <source>
        <strain evidence="2 3">LHW63015</strain>
    </source>
</reference>
<dbReference type="NCBIfam" id="TIGR03083">
    <property type="entry name" value="maleylpyruvate isomerase family mycothiol-dependent enzyme"/>
    <property type="match status" value="1"/>
</dbReference>
<sequence>MTIDDAAVADLDPFGIYDAEAERLDRFFTGLSERERDRPSRAAGWSVRDVLAHLAGEELYNHACLDDELARLTDMLTQEGVSGLGGFNDWCVRERRALPYDEVLAEWRRKNAETRRRMRELGRNATLQTLAGPYPVGAQTFHYCSELATHADDVGAPVAAGEAGGRTEWRVKVALYVLAEQHAKAQVKPSAEQIWVYADGAEAQLSPPEFVEATVGRLPDDHPLDPRIRSALRCLA</sequence>
<dbReference type="RefSeq" id="WP_113978086.1">
    <property type="nucleotide sequence ID" value="NZ_QMEY01000001.1"/>
</dbReference>
<protein>
    <recommendedName>
        <fullName evidence="1">Mycothiol-dependent maleylpyruvate isomerase metal-binding domain-containing protein</fullName>
    </recommendedName>
</protein>
<dbReference type="EMBL" id="QMEY01000001">
    <property type="protein sequence ID" value="RBQ21478.1"/>
    <property type="molecule type" value="Genomic_DNA"/>
</dbReference>
<dbReference type="SUPFAM" id="SSF109854">
    <property type="entry name" value="DinB/YfiT-like putative metalloenzymes"/>
    <property type="match status" value="1"/>
</dbReference>
<keyword evidence="3" id="KW-1185">Reference proteome</keyword>
<dbReference type="Pfam" id="PF11716">
    <property type="entry name" value="MDMPI_N"/>
    <property type="match status" value="1"/>
</dbReference>
<name>A0A366M5E1_9ACTN</name>
<evidence type="ECO:0000313" key="2">
    <source>
        <dbReference type="EMBL" id="RBQ21478.1"/>
    </source>
</evidence>
<accession>A0A366M5E1</accession>
<dbReference type="AlphaFoldDB" id="A0A366M5E1"/>
<dbReference type="InterPro" id="IPR024344">
    <property type="entry name" value="MDMPI_metal-binding"/>
</dbReference>
<dbReference type="InterPro" id="IPR017517">
    <property type="entry name" value="Maleyloyr_isom"/>
</dbReference>
<gene>
    <name evidence="2" type="ORF">DP939_01840</name>
</gene>
<feature type="domain" description="Mycothiol-dependent maleylpyruvate isomerase metal-binding" evidence="1">
    <location>
        <begin position="18"/>
        <end position="154"/>
    </location>
</feature>
<dbReference type="GO" id="GO:0046872">
    <property type="term" value="F:metal ion binding"/>
    <property type="evidence" value="ECO:0007669"/>
    <property type="project" value="InterPro"/>
</dbReference>
<comment type="caution">
    <text evidence="2">The sequence shown here is derived from an EMBL/GenBank/DDBJ whole genome shotgun (WGS) entry which is preliminary data.</text>
</comment>
<proteinExistence type="predicted"/>